<dbReference type="AlphaFoldDB" id="A0ABD2A057"/>
<accession>A0ABD2A057</accession>
<organism evidence="1 2">
    <name type="scientific">Vespula squamosa</name>
    <name type="common">Southern yellow jacket</name>
    <name type="synonym">Wasp</name>
    <dbReference type="NCBI Taxonomy" id="30214"/>
    <lineage>
        <taxon>Eukaryota</taxon>
        <taxon>Metazoa</taxon>
        <taxon>Ecdysozoa</taxon>
        <taxon>Arthropoda</taxon>
        <taxon>Hexapoda</taxon>
        <taxon>Insecta</taxon>
        <taxon>Pterygota</taxon>
        <taxon>Neoptera</taxon>
        <taxon>Endopterygota</taxon>
        <taxon>Hymenoptera</taxon>
        <taxon>Apocrita</taxon>
        <taxon>Aculeata</taxon>
        <taxon>Vespoidea</taxon>
        <taxon>Vespidae</taxon>
        <taxon>Vespinae</taxon>
        <taxon>Vespula</taxon>
    </lineage>
</organism>
<keyword evidence="2" id="KW-1185">Reference proteome</keyword>
<name>A0ABD2A057_VESSQ</name>
<dbReference type="EMBL" id="JAUDFV010000157">
    <property type="protein sequence ID" value="KAL2713996.1"/>
    <property type="molecule type" value="Genomic_DNA"/>
</dbReference>
<proteinExistence type="predicted"/>
<evidence type="ECO:0000313" key="1">
    <source>
        <dbReference type="EMBL" id="KAL2713996.1"/>
    </source>
</evidence>
<comment type="caution">
    <text evidence="1">The sequence shown here is derived from an EMBL/GenBank/DDBJ whole genome shotgun (WGS) entry which is preliminary data.</text>
</comment>
<protein>
    <submittedName>
        <fullName evidence="1">Uncharacterized protein</fullName>
    </submittedName>
</protein>
<reference evidence="1 2" key="1">
    <citation type="journal article" date="2024" name="Ann. Entomol. Soc. Am.">
        <title>Genomic analyses of the southern and eastern yellowjacket wasps (Hymenoptera: Vespidae) reveal evolutionary signatures of social life.</title>
        <authorList>
            <person name="Catto M.A."/>
            <person name="Caine P.B."/>
            <person name="Orr S.E."/>
            <person name="Hunt B.G."/>
            <person name="Goodisman M.A.D."/>
        </authorList>
    </citation>
    <scope>NUCLEOTIDE SEQUENCE [LARGE SCALE GENOMIC DNA]</scope>
    <source>
        <strain evidence="1">233</strain>
        <tissue evidence="1">Head and thorax</tissue>
    </source>
</reference>
<evidence type="ECO:0000313" key="2">
    <source>
        <dbReference type="Proteomes" id="UP001607302"/>
    </source>
</evidence>
<dbReference type="Proteomes" id="UP001607302">
    <property type="component" value="Unassembled WGS sequence"/>
</dbReference>
<gene>
    <name evidence="1" type="ORF">V1478_016553</name>
</gene>
<sequence length="99" mass="11683">MDGEDQYGYYRRLILLENEDKGFLSRQTRRFSLELKAMPSSSLARGVLRTVAVIRWIQRYIRSQTQYKITLSFTERLIIIEVTKASPSFVITSWYPTAR</sequence>